<evidence type="ECO:0000256" key="7">
    <source>
        <dbReference type="PROSITE-ProRule" id="PRU00283"/>
    </source>
</evidence>
<dbReference type="GO" id="GO:0003777">
    <property type="term" value="F:microtubule motor activity"/>
    <property type="evidence" value="ECO:0007669"/>
    <property type="project" value="InterPro"/>
</dbReference>
<keyword evidence="3 7" id="KW-0547">Nucleotide-binding</keyword>
<evidence type="ECO:0000256" key="5">
    <source>
        <dbReference type="ARBA" id="ARBA00023054"/>
    </source>
</evidence>
<dbReference type="PROSITE" id="PS50067">
    <property type="entry name" value="KINESIN_MOTOR_2"/>
    <property type="match status" value="1"/>
</dbReference>
<dbReference type="InterPro" id="IPR019821">
    <property type="entry name" value="Kinesin_motor_CS"/>
</dbReference>
<feature type="coiled-coil region" evidence="9">
    <location>
        <begin position="559"/>
        <end position="600"/>
    </location>
</feature>
<dbReference type="GO" id="GO:0007052">
    <property type="term" value="P:mitotic spindle organization"/>
    <property type="evidence" value="ECO:0007669"/>
    <property type="project" value="TreeGrafter"/>
</dbReference>
<feature type="region of interest" description="Disordered" evidence="10">
    <location>
        <begin position="623"/>
        <end position="710"/>
    </location>
</feature>
<feature type="binding site" evidence="7">
    <location>
        <begin position="138"/>
        <end position="145"/>
    </location>
    <ligand>
        <name>ATP</name>
        <dbReference type="ChEBI" id="CHEBI:30616"/>
    </ligand>
</feature>
<dbReference type="InterPro" id="IPR036961">
    <property type="entry name" value="Kinesin_motor_dom_sf"/>
</dbReference>
<evidence type="ECO:0000256" key="10">
    <source>
        <dbReference type="SAM" id="MobiDB-lite"/>
    </source>
</evidence>
<protein>
    <recommendedName>
        <fullName evidence="8">Kinesin-like protein</fullName>
    </recommendedName>
</protein>
<dbReference type="SMART" id="SM00129">
    <property type="entry name" value="KISc"/>
    <property type="match status" value="1"/>
</dbReference>
<dbReference type="PANTHER" id="PTHR47969">
    <property type="entry name" value="CHROMOSOME-ASSOCIATED KINESIN KIF4A-RELATED"/>
    <property type="match status" value="1"/>
</dbReference>
<keyword evidence="8" id="KW-0493">Microtubule</keyword>
<keyword evidence="13" id="KW-1185">Reference proteome</keyword>
<dbReference type="Gene3D" id="3.40.850.10">
    <property type="entry name" value="Kinesin motor domain"/>
    <property type="match status" value="1"/>
</dbReference>
<organism evidence="12 13">
    <name type="scientific">Chloropicon primus</name>
    <dbReference type="NCBI Taxonomy" id="1764295"/>
    <lineage>
        <taxon>Eukaryota</taxon>
        <taxon>Viridiplantae</taxon>
        <taxon>Chlorophyta</taxon>
        <taxon>Chloropicophyceae</taxon>
        <taxon>Chloropicales</taxon>
        <taxon>Chloropicaceae</taxon>
        <taxon>Chloropicon</taxon>
    </lineage>
</organism>
<dbReference type="STRING" id="1764295.A0A5B8MBW5"/>
<keyword evidence="2" id="KW-0963">Cytoplasm</keyword>
<dbReference type="GO" id="GO:0051231">
    <property type="term" value="P:spindle elongation"/>
    <property type="evidence" value="ECO:0007669"/>
    <property type="project" value="TreeGrafter"/>
</dbReference>
<evidence type="ECO:0000256" key="3">
    <source>
        <dbReference type="ARBA" id="ARBA00022741"/>
    </source>
</evidence>
<dbReference type="PROSITE" id="PS00411">
    <property type="entry name" value="KINESIN_MOTOR_1"/>
    <property type="match status" value="1"/>
</dbReference>
<dbReference type="PRINTS" id="PR00380">
    <property type="entry name" value="KINESINHEAVY"/>
</dbReference>
<proteinExistence type="inferred from homology"/>
<dbReference type="PANTHER" id="PTHR47969:SF15">
    <property type="entry name" value="CHROMOSOME-ASSOCIATED KINESIN KIF4A-RELATED"/>
    <property type="match status" value="1"/>
</dbReference>
<dbReference type="OrthoDB" id="123929at2759"/>
<dbReference type="GO" id="GO:0007018">
    <property type="term" value="P:microtubule-based movement"/>
    <property type="evidence" value="ECO:0007669"/>
    <property type="project" value="InterPro"/>
</dbReference>
<feature type="compositionally biased region" description="Polar residues" evidence="10">
    <location>
        <begin position="657"/>
        <end position="670"/>
    </location>
</feature>
<accession>A0A5B8MBW5</accession>
<dbReference type="InterPro" id="IPR027417">
    <property type="entry name" value="P-loop_NTPase"/>
</dbReference>
<evidence type="ECO:0000313" key="13">
    <source>
        <dbReference type="Proteomes" id="UP000316726"/>
    </source>
</evidence>
<evidence type="ECO:0000256" key="8">
    <source>
        <dbReference type="RuleBase" id="RU000394"/>
    </source>
</evidence>
<evidence type="ECO:0000259" key="11">
    <source>
        <dbReference type="PROSITE" id="PS50067"/>
    </source>
</evidence>
<dbReference type="GO" id="GO:0008017">
    <property type="term" value="F:microtubule binding"/>
    <property type="evidence" value="ECO:0007669"/>
    <property type="project" value="InterPro"/>
</dbReference>
<evidence type="ECO:0000256" key="9">
    <source>
        <dbReference type="SAM" id="Coils"/>
    </source>
</evidence>
<feature type="domain" description="Kinesin motor" evidence="11">
    <location>
        <begin position="50"/>
        <end position="380"/>
    </location>
</feature>
<sequence>MTRKSRNSILKPRKLEEMFDSLSEDEAETEVDVEVDVGGKRKRESTVPGKMEVLLRIRPTPQESYPECIHATGPNSIAISAPENHMGTKNAEKSRIFAFSKVLQAETTNRQLFTKQFSQRVNNTLLPTSESLVVFAYGITATGKTHSMEGTRDDPGIIPQTIQLLFHNKTNEEEVSISMYEIYNENLYDMLNYTAAGSAKPRSLKLKEDGSGQIWIPGLSQNLVETAEEARQTLINGLGYRKHAATGMNKKSSRSHAVVMINIRNSVTKEWQSSISFIDLAGSERQTRTGNDGIRLKESVAINSSLMTLGRCLKALRWNHDNKQRRKKHVPFRQAKITHAFKNAFLGSGSTVLMVNVSASARDYDETVHVLKYASLATALPCSSQPKNALMNIEPAAKRQKETATAKTESDSRAEPAYVSPQQDESELFEENEELNDEIDRLKSELFESERRAAEMEARIREEVAEEMSELLREMEKSYHTRLEAEVTAARNAASAVGNTSKGAMAEMKELKEELKQAELELSSAKGEIETIQRANEENEHALVDSFKSLLEEETTQLKANAAMEKETLELQLDRQRQENEELRLRLKRMKEATRAALRRYNANMSPTPLLGSPLALSNLLVESEKEHPSSVGEKEASQQQDGEYDVDMSDFVIKNPSASLSENENNPAQKENLPAAAQDAKKGKKKKKKRPATSQLAHGTPVARRTRAGRRACAAIENVRV</sequence>
<evidence type="ECO:0000256" key="6">
    <source>
        <dbReference type="ARBA" id="ARBA00023175"/>
    </source>
</evidence>
<reference evidence="12 13" key="1">
    <citation type="submission" date="2018-07" db="EMBL/GenBank/DDBJ databases">
        <title>The complete nuclear genome of the prasinophyte Chloropicon primus (CCMP1205).</title>
        <authorList>
            <person name="Pombert J.-F."/>
            <person name="Otis C."/>
            <person name="Turmel M."/>
            <person name="Lemieux C."/>
        </authorList>
    </citation>
    <scope>NUCLEOTIDE SEQUENCE [LARGE SCALE GENOMIC DNA]</scope>
    <source>
        <strain evidence="12 13">CCMP1205</strain>
    </source>
</reference>
<keyword evidence="6 7" id="KW-0505">Motor protein</keyword>
<feature type="compositionally biased region" description="Basic and acidic residues" evidence="10">
    <location>
        <begin position="623"/>
        <end position="637"/>
    </location>
</feature>
<dbReference type="SUPFAM" id="SSF52540">
    <property type="entry name" value="P-loop containing nucleoside triphosphate hydrolases"/>
    <property type="match status" value="1"/>
</dbReference>
<comment type="subcellular location">
    <subcellularLocation>
        <location evidence="1">Cytoplasm</location>
    </subcellularLocation>
</comment>
<feature type="compositionally biased region" description="Basic residues" evidence="10">
    <location>
        <begin position="683"/>
        <end position="692"/>
    </location>
</feature>
<keyword evidence="4 7" id="KW-0067">ATP-binding</keyword>
<dbReference type="InterPro" id="IPR001752">
    <property type="entry name" value="Kinesin_motor_dom"/>
</dbReference>
<dbReference type="InterPro" id="IPR027640">
    <property type="entry name" value="Kinesin-like_fam"/>
</dbReference>
<feature type="coiled-coil region" evidence="9">
    <location>
        <begin position="501"/>
        <end position="535"/>
    </location>
</feature>
<evidence type="ECO:0000256" key="1">
    <source>
        <dbReference type="ARBA" id="ARBA00004496"/>
    </source>
</evidence>
<name>A0A5B8MBW5_9CHLO</name>
<feature type="region of interest" description="Disordered" evidence="10">
    <location>
        <begin position="397"/>
        <end position="431"/>
    </location>
</feature>
<keyword evidence="5 9" id="KW-0175">Coiled coil</keyword>
<dbReference type="GO" id="GO:0005737">
    <property type="term" value="C:cytoplasm"/>
    <property type="evidence" value="ECO:0007669"/>
    <property type="project" value="UniProtKB-SubCell"/>
</dbReference>
<dbReference type="Pfam" id="PF00225">
    <property type="entry name" value="Kinesin"/>
    <property type="match status" value="1"/>
</dbReference>
<feature type="compositionally biased region" description="Basic and acidic residues" evidence="10">
    <location>
        <begin position="397"/>
        <end position="414"/>
    </location>
</feature>
<comment type="similarity">
    <text evidence="7 8">Belongs to the TRAFAC class myosin-kinesin ATPase superfamily. Kinesin family.</text>
</comment>
<evidence type="ECO:0000256" key="4">
    <source>
        <dbReference type="ARBA" id="ARBA00022840"/>
    </source>
</evidence>
<dbReference type="EMBL" id="CP031034">
    <property type="protein sequence ID" value="QDZ17621.1"/>
    <property type="molecule type" value="Genomic_DNA"/>
</dbReference>
<evidence type="ECO:0000256" key="2">
    <source>
        <dbReference type="ARBA" id="ARBA00022490"/>
    </source>
</evidence>
<dbReference type="GO" id="GO:0005875">
    <property type="term" value="C:microtubule associated complex"/>
    <property type="evidence" value="ECO:0007669"/>
    <property type="project" value="TreeGrafter"/>
</dbReference>
<dbReference type="AlphaFoldDB" id="A0A5B8MBW5"/>
<dbReference type="GO" id="GO:0005874">
    <property type="term" value="C:microtubule"/>
    <property type="evidence" value="ECO:0007669"/>
    <property type="project" value="UniProtKB-KW"/>
</dbReference>
<dbReference type="GO" id="GO:0005524">
    <property type="term" value="F:ATP binding"/>
    <property type="evidence" value="ECO:0007669"/>
    <property type="project" value="UniProtKB-UniRule"/>
</dbReference>
<gene>
    <name evidence="12" type="ORF">A3770_01p01390</name>
</gene>
<evidence type="ECO:0000313" key="12">
    <source>
        <dbReference type="EMBL" id="QDZ17621.1"/>
    </source>
</evidence>
<dbReference type="Proteomes" id="UP000316726">
    <property type="component" value="Chromosome 1"/>
</dbReference>